<dbReference type="AlphaFoldDB" id="A6DN97"/>
<organism evidence="1 2">
    <name type="scientific">Lentisphaera araneosa HTCC2155</name>
    <dbReference type="NCBI Taxonomy" id="313628"/>
    <lineage>
        <taxon>Bacteria</taxon>
        <taxon>Pseudomonadati</taxon>
        <taxon>Lentisphaerota</taxon>
        <taxon>Lentisphaeria</taxon>
        <taxon>Lentisphaerales</taxon>
        <taxon>Lentisphaeraceae</taxon>
        <taxon>Lentisphaera</taxon>
    </lineage>
</organism>
<dbReference type="Proteomes" id="UP000004947">
    <property type="component" value="Unassembled WGS sequence"/>
</dbReference>
<keyword evidence="2" id="KW-1185">Reference proteome</keyword>
<sequence>MKKHFNKLKPSDFEKFPVWEFLKNGCDLTPLKKSPYNNRENRVFGTNVTLSCGITIKTMILNFDVCNTAYNKHMISIYFEVNNKWIELHRYFDAEYEENDALELSKKMNMDIDDIFPIKYDLSTLVEGNHDFNGTIQKKIEHQLSLDELMEYTIKNQL</sequence>
<proteinExistence type="predicted"/>
<evidence type="ECO:0000313" key="1">
    <source>
        <dbReference type="EMBL" id="EDM26845.1"/>
    </source>
</evidence>
<name>A6DN97_9BACT</name>
<comment type="caution">
    <text evidence="1">The sequence shown here is derived from an EMBL/GenBank/DDBJ whole genome shotgun (WGS) entry which is preliminary data.</text>
</comment>
<dbReference type="RefSeq" id="WP_007279339.1">
    <property type="nucleotide sequence ID" value="NZ_ABCK01000013.1"/>
</dbReference>
<evidence type="ECO:0000313" key="2">
    <source>
        <dbReference type="Proteomes" id="UP000004947"/>
    </source>
</evidence>
<protein>
    <submittedName>
        <fullName evidence="1">Uncharacterized protein</fullName>
    </submittedName>
</protein>
<gene>
    <name evidence="1" type="ORF">LNTAR_06354</name>
</gene>
<dbReference type="EMBL" id="ABCK01000013">
    <property type="protein sequence ID" value="EDM26845.1"/>
    <property type="molecule type" value="Genomic_DNA"/>
</dbReference>
<dbReference type="OrthoDB" id="9786526at2"/>
<reference evidence="1 2" key="1">
    <citation type="journal article" date="2010" name="J. Bacteriol.">
        <title>Genome sequence of Lentisphaera araneosa HTCC2155T, the type species of the order Lentisphaerales in the phylum Lentisphaerae.</title>
        <authorList>
            <person name="Thrash J.C."/>
            <person name="Cho J.C."/>
            <person name="Vergin K.L."/>
            <person name="Morris R.M."/>
            <person name="Giovannoni S.J."/>
        </authorList>
    </citation>
    <scope>NUCLEOTIDE SEQUENCE [LARGE SCALE GENOMIC DNA]</scope>
    <source>
        <strain evidence="1 2">HTCC2155</strain>
    </source>
</reference>
<accession>A6DN97</accession>